<feature type="compositionally biased region" description="Basic and acidic residues" evidence="12">
    <location>
        <begin position="250"/>
        <end position="261"/>
    </location>
</feature>
<dbReference type="Pfam" id="PF01202">
    <property type="entry name" value="SKI"/>
    <property type="match status" value="1"/>
</dbReference>
<dbReference type="GO" id="GO:0009073">
    <property type="term" value="P:aromatic amino acid family biosynthetic process"/>
    <property type="evidence" value="ECO:0007669"/>
    <property type="project" value="UniProtKB-KW"/>
</dbReference>
<comment type="pathway">
    <text evidence="2">Metabolic intermediate biosynthesis; chorismate biosynthesis; chorismate from D-erythrose 4-phosphate and phosphoenolpyruvate: step 5/7.</text>
</comment>
<keyword evidence="5" id="KW-0028">Amino-acid biosynthesis</keyword>
<dbReference type="InParanoid" id="C1EGE2"/>
<keyword evidence="10" id="KW-0057">Aromatic amino acid biosynthesis</keyword>
<evidence type="ECO:0000256" key="12">
    <source>
        <dbReference type="SAM" id="MobiDB-lite"/>
    </source>
</evidence>
<protein>
    <recommendedName>
        <fullName evidence="4">shikimate kinase</fullName>
        <ecNumber evidence="4">2.7.1.71</ecNumber>
    </recommendedName>
</protein>
<dbReference type="InterPro" id="IPR000623">
    <property type="entry name" value="Shikimate_kinase/TSH1"/>
</dbReference>
<keyword evidence="9" id="KW-0067">ATP-binding</keyword>
<dbReference type="GO" id="GO:0004765">
    <property type="term" value="F:shikimate kinase activity"/>
    <property type="evidence" value="ECO:0007669"/>
    <property type="project" value="UniProtKB-EC"/>
</dbReference>
<dbReference type="GO" id="GO:0008652">
    <property type="term" value="P:amino acid biosynthetic process"/>
    <property type="evidence" value="ECO:0007669"/>
    <property type="project" value="UniProtKB-KW"/>
</dbReference>
<evidence type="ECO:0000256" key="8">
    <source>
        <dbReference type="ARBA" id="ARBA00022777"/>
    </source>
</evidence>
<dbReference type="EMBL" id="CP001331">
    <property type="protein sequence ID" value="ACO67007.1"/>
    <property type="molecule type" value="Genomic_DNA"/>
</dbReference>
<dbReference type="Proteomes" id="UP000002009">
    <property type="component" value="Chromosome 13"/>
</dbReference>
<organism evidence="13 14">
    <name type="scientific">Micromonas commoda (strain RCC299 / NOUM17 / CCMP2709)</name>
    <name type="common">Picoplanktonic green alga</name>
    <dbReference type="NCBI Taxonomy" id="296587"/>
    <lineage>
        <taxon>Eukaryota</taxon>
        <taxon>Viridiplantae</taxon>
        <taxon>Chlorophyta</taxon>
        <taxon>Mamiellophyceae</taxon>
        <taxon>Mamiellales</taxon>
        <taxon>Mamiellaceae</taxon>
        <taxon>Micromonas</taxon>
    </lineage>
</organism>
<dbReference type="HAMAP" id="MF_00109">
    <property type="entry name" value="Shikimate_kinase"/>
    <property type="match status" value="1"/>
</dbReference>
<evidence type="ECO:0000256" key="1">
    <source>
        <dbReference type="ARBA" id="ARBA00002641"/>
    </source>
</evidence>
<dbReference type="PRINTS" id="PR01100">
    <property type="entry name" value="SHIKIMTKNASE"/>
</dbReference>
<evidence type="ECO:0000256" key="9">
    <source>
        <dbReference type="ARBA" id="ARBA00022840"/>
    </source>
</evidence>
<keyword evidence="8" id="KW-0418">Kinase</keyword>
<dbReference type="OrthoDB" id="197068at2759"/>
<keyword evidence="7" id="KW-0547">Nucleotide-binding</keyword>
<dbReference type="PANTHER" id="PTHR21087:SF16">
    <property type="entry name" value="SHIKIMATE KINASE 1, CHLOROPLASTIC"/>
    <property type="match status" value="1"/>
</dbReference>
<keyword evidence="14" id="KW-1185">Reference proteome</keyword>
<sequence length="269" mass="28881">MAMSVVQAAVAPARLTVPPRARTRALPARTRALPARRARVVPRASADGAAEEVAKEVKEALDGSSLFLVGMMGTGKSSVGKKLAASLGYSFFDTDEVIEQVTKTTIPEIFAESGEDGFREIETQVLAEIAAYKKCVVATGGGVVKKKANWMHLRNGVVLCLTGTPTLLAARITRDGAETRPLFKDVGDDVDAIAAKVEEMMKERAPMYANADVQVRLAEADGAPGVEGETLDELNVRIMRCVRKRIEDDDTKDRLRSEPKPGDITITGA</sequence>
<dbReference type="UniPathway" id="UPA00053">
    <property type="reaction ID" value="UER00088"/>
</dbReference>
<dbReference type="GO" id="GO:0005829">
    <property type="term" value="C:cytosol"/>
    <property type="evidence" value="ECO:0007669"/>
    <property type="project" value="TreeGrafter"/>
</dbReference>
<dbReference type="PANTHER" id="PTHR21087">
    <property type="entry name" value="SHIKIMATE KINASE"/>
    <property type="match status" value="1"/>
</dbReference>
<dbReference type="SUPFAM" id="SSF52540">
    <property type="entry name" value="P-loop containing nucleoside triphosphate hydrolases"/>
    <property type="match status" value="1"/>
</dbReference>
<dbReference type="eggNOG" id="ENOG502S43P">
    <property type="taxonomic scope" value="Eukaryota"/>
</dbReference>
<dbReference type="Gene3D" id="3.40.50.300">
    <property type="entry name" value="P-loop containing nucleotide triphosphate hydrolases"/>
    <property type="match status" value="1"/>
</dbReference>
<evidence type="ECO:0000313" key="14">
    <source>
        <dbReference type="Proteomes" id="UP000002009"/>
    </source>
</evidence>
<dbReference type="InterPro" id="IPR027417">
    <property type="entry name" value="P-loop_NTPase"/>
</dbReference>
<dbReference type="STRING" id="296587.C1EGE2"/>
<dbReference type="PROSITE" id="PS01128">
    <property type="entry name" value="SHIKIMATE_KINASE"/>
    <property type="match status" value="1"/>
</dbReference>
<dbReference type="CDD" id="cd00464">
    <property type="entry name" value="SK"/>
    <property type="match status" value="1"/>
</dbReference>
<evidence type="ECO:0000256" key="7">
    <source>
        <dbReference type="ARBA" id="ARBA00022741"/>
    </source>
</evidence>
<evidence type="ECO:0000256" key="6">
    <source>
        <dbReference type="ARBA" id="ARBA00022679"/>
    </source>
</evidence>
<gene>
    <name evidence="13" type="ORF">MICPUN_103803</name>
</gene>
<feature type="region of interest" description="Disordered" evidence="12">
    <location>
        <begin position="250"/>
        <end position="269"/>
    </location>
</feature>
<evidence type="ECO:0000256" key="3">
    <source>
        <dbReference type="ARBA" id="ARBA00006997"/>
    </source>
</evidence>
<dbReference type="InterPro" id="IPR023000">
    <property type="entry name" value="Shikimate_kinase_CS"/>
</dbReference>
<comment type="function">
    <text evidence="1">Catalyzes the specific phosphorylation of the 3-hydroxyl group of shikimic acid using ATP as a cosubstrate.</text>
</comment>
<dbReference type="FunCoup" id="C1EGE2">
    <property type="interactions" value="270"/>
</dbReference>
<evidence type="ECO:0000256" key="4">
    <source>
        <dbReference type="ARBA" id="ARBA00012154"/>
    </source>
</evidence>
<evidence type="ECO:0000313" key="13">
    <source>
        <dbReference type="EMBL" id="ACO67007.1"/>
    </source>
</evidence>
<evidence type="ECO:0000256" key="11">
    <source>
        <dbReference type="ARBA" id="ARBA00048567"/>
    </source>
</evidence>
<dbReference type="EC" id="2.7.1.71" evidence="4"/>
<comment type="catalytic activity">
    <reaction evidence="11">
        <text>shikimate + ATP = 3-phosphoshikimate + ADP + H(+)</text>
        <dbReference type="Rhea" id="RHEA:13121"/>
        <dbReference type="ChEBI" id="CHEBI:15378"/>
        <dbReference type="ChEBI" id="CHEBI:30616"/>
        <dbReference type="ChEBI" id="CHEBI:36208"/>
        <dbReference type="ChEBI" id="CHEBI:145989"/>
        <dbReference type="ChEBI" id="CHEBI:456216"/>
        <dbReference type="EC" id="2.7.1.71"/>
    </reaction>
</comment>
<dbReference type="RefSeq" id="XP_002505749.1">
    <property type="nucleotide sequence ID" value="XM_002505703.1"/>
</dbReference>
<evidence type="ECO:0000256" key="5">
    <source>
        <dbReference type="ARBA" id="ARBA00022605"/>
    </source>
</evidence>
<dbReference type="InterPro" id="IPR031322">
    <property type="entry name" value="Shikimate/glucono_kinase"/>
</dbReference>
<dbReference type="GO" id="GO:0009423">
    <property type="term" value="P:chorismate biosynthetic process"/>
    <property type="evidence" value="ECO:0007669"/>
    <property type="project" value="UniProtKB-UniPathway"/>
</dbReference>
<dbReference type="AlphaFoldDB" id="C1EGE2"/>
<dbReference type="KEGG" id="mis:MICPUN_103803"/>
<reference evidence="13 14" key="1">
    <citation type="journal article" date="2009" name="Science">
        <title>Green evolution and dynamic adaptations revealed by genomes of the marine picoeukaryotes Micromonas.</title>
        <authorList>
            <person name="Worden A.Z."/>
            <person name="Lee J.H."/>
            <person name="Mock T."/>
            <person name="Rouze P."/>
            <person name="Simmons M.P."/>
            <person name="Aerts A.L."/>
            <person name="Allen A.E."/>
            <person name="Cuvelier M.L."/>
            <person name="Derelle E."/>
            <person name="Everett M.V."/>
            <person name="Foulon E."/>
            <person name="Grimwood J."/>
            <person name="Gundlach H."/>
            <person name="Henrissat B."/>
            <person name="Napoli C."/>
            <person name="McDonald S.M."/>
            <person name="Parker M.S."/>
            <person name="Rombauts S."/>
            <person name="Salamov A."/>
            <person name="Von Dassow P."/>
            <person name="Badger J.H."/>
            <person name="Coutinho P.M."/>
            <person name="Demir E."/>
            <person name="Dubchak I."/>
            <person name="Gentemann C."/>
            <person name="Eikrem W."/>
            <person name="Gready J.E."/>
            <person name="John U."/>
            <person name="Lanier W."/>
            <person name="Lindquist E.A."/>
            <person name="Lucas S."/>
            <person name="Mayer K.F."/>
            <person name="Moreau H."/>
            <person name="Not F."/>
            <person name="Otillar R."/>
            <person name="Panaud O."/>
            <person name="Pangilinan J."/>
            <person name="Paulsen I."/>
            <person name="Piegu B."/>
            <person name="Poliakov A."/>
            <person name="Robbens S."/>
            <person name="Schmutz J."/>
            <person name="Toulza E."/>
            <person name="Wyss T."/>
            <person name="Zelensky A."/>
            <person name="Zhou K."/>
            <person name="Armbrust E.V."/>
            <person name="Bhattacharya D."/>
            <person name="Goodenough U.W."/>
            <person name="Van de Peer Y."/>
            <person name="Grigoriev I.V."/>
        </authorList>
    </citation>
    <scope>NUCLEOTIDE SEQUENCE [LARGE SCALE GENOMIC DNA]</scope>
    <source>
        <strain evidence="14">RCC299 / NOUM17</strain>
    </source>
</reference>
<proteinExistence type="inferred from homology"/>
<name>C1EGE2_MICCC</name>
<comment type="similarity">
    <text evidence="3">Belongs to the shikimate kinase family.</text>
</comment>
<keyword evidence="6" id="KW-0808">Transferase</keyword>
<accession>C1EGE2</accession>
<evidence type="ECO:0000256" key="10">
    <source>
        <dbReference type="ARBA" id="ARBA00023141"/>
    </source>
</evidence>
<dbReference type="GeneID" id="8248434"/>
<evidence type="ECO:0000256" key="2">
    <source>
        <dbReference type="ARBA" id="ARBA00004842"/>
    </source>
</evidence>
<dbReference type="GO" id="GO:0005524">
    <property type="term" value="F:ATP binding"/>
    <property type="evidence" value="ECO:0007669"/>
    <property type="project" value="UniProtKB-KW"/>
</dbReference>